<proteinExistence type="predicted"/>
<accession>A0ACC8XF93</accession>
<gene>
    <name evidence="1" type="ORF">AN396_02360</name>
</gene>
<evidence type="ECO:0000313" key="2">
    <source>
        <dbReference type="Proteomes" id="UP000188605"/>
    </source>
</evidence>
<organism evidence="1 2">
    <name type="scientific">Candidatus Epulonipiscium fishelsonii</name>
    <dbReference type="NCBI Taxonomy" id="77094"/>
    <lineage>
        <taxon>Bacteria</taxon>
        <taxon>Bacillati</taxon>
        <taxon>Bacillota</taxon>
        <taxon>Clostridia</taxon>
        <taxon>Lachnospirales</taxon>
        <taxon>Lachnospiraceae</taxon>
        <taxon>Candidatus Epulonipiscium</taxon>
    </lineage>
</organism>
<keyword evidence="2" id="KW-1185">Reference proteome</keyword>
<comment type="caution">
    <text evidence="1">The sequence shown here is derived from an EMBL/GenBank/DDBJ whole genome shotgun (WGS) entry which is preliminary data.</text>
</comment>
<reference evidence="1" key="1">
    <citation type="submission" date="2016-08" db="EMBL/GenBank/DDBJ databases">
        <authorList>
            <person name="Ngugi D.K."/>
            <person name="Miyake S."/>
            <person name="Stingl U."/>
        </authorList>
    </citation>
    <scope>NUCLEOTIDE SEQUENCE</scope>
    <source>
        <strain evidence="1">SCG-B11WGA-EpuloA1</strain>
    </source>
</reference>
<protein>
    <submittedName>
        <fullName evidence="1">Butanol dehydrogenase</fullName>
    </submittedName>
</protein>
<sequence length="394" mass="43365">MLNNFVYYTPTKVVFGTDTEMQTGQLLKEAGATKVMIVHFGQPIPTLVNLVDRVKKNIEEQGIETIELSGVVPNPRLSKVYEGIEIAKRENVDYFLAIGGGSVIDTAKAIALGMCYEGDVWDFFIGKADPQDSFPVSCVLTIAATGSEMSSGLVITKDENLLKRDCGHPNVACRFSIMNPDITLSLPAYQTASGCADILMHTMERYICSHDSLDITDSISEGLMKTVIKHAKMLVDNPQNKKARWEVMWASSLSHNGITGCGMHEIDFPAHMLEHELGGMFDVTHGAGLTAIWGSWAREMLPILSDRLSKFATDVMGVEKKSTEKETAIAGIEALENFFKEIKMPINMTELGISPTDEQIETLASLAIHRTIANPHLKEALQKQQALNIFKNAK</sequence>
<evidence type="ECO:0000313" key="1">
    <source>
        <dbReference type="EMBL" id="ONI42150.1"/>
    </source>
</evidence>
<name>A0ACC8XF93_9FIRM</name>
<dbReference type="EMBL" id="LJDB01000020">
    <property type="protein sequence ID" value="ONI42150.1"/>
    <property type="molecule type" value="Genomic_DNA"/>
</dbReference>
<dbReference type="Proteomes" id="UP000188605">
    <property type="component" value="Unassembled WGS sequence"/>
</dbReference>